<feature type="domain" description="HTH asnC-type" evidence="4">
    <location>
        <begin position="13"/>
        <end position="75"/>
    </location>
</feature>
<dbReference type="SUPFAM" id="SSF54909">
    <property type="entry name" value="Dimeric alpha+beta barrel"/>
    <property type="match status" value="1"/>
</dbReference>
<dbReference type="SMART" id="SM00344">
    <property type="entry name" value="HTH_ASNC"/>
    <property type="match status" value="1"/>
</dbReference>
<dbReference type="Gene3D" id="1.10.10.10">
    <property type="entry name" value="Winged helix-like DNA-binding domain superfamily/Winged helix DNA-binding domain"/>
    <property type="match status" value="1"/>
</dbReference>
<dbReference type="Gene3D" id="3.30.70.920">
    <property type="match status" value="1"/>
</dbReference>
<evidence type="ECO:0000259" key="4">
    <source>
        <dbReference type="PROSITE" id="PS50956"/>
    </source>
</evidence>
<dbReference type="AlphaFoldDB" id="A0A3B0RZT6"/>
<dbReference type="PANTHER" id="PTHR30154:SF53">
    <property type="entry name" value="HTH-TYPE TRANSCRIPTIONAL REGULATOR LRPC"/>
    <property type="match status" value="1"/>
</dbReference>
<dbReference type="SUPFAM" id="SSF46785">
    <property type="entry name" value="Winged helix' DNA-binding domain"/>
    <property type="match status" value="1"/>
</dbReference>
<dbReference type="PRINTS" id="PR00033">
    <property type="entry name" value="HTHASNC"/>
</dbReference>
<dbReference type="InterPro" id="IPR019888">
    <property type="entry name" value="Tscrpt_reg_AsnC-like"/>
</dbReference>
<dbReference type="InterPro" id="IPR036388">
    <property type="entry name" value="WH-like_DNA-bd_sf"/>
</dbReference>
<proteinExistence type="predicted"/>
<keyword evidence="3" id="KW-0804">Transcription</keyword>
<evidence type="ECO:0000256" key="3">
    <source>
        <dbReference type="ARBA" id="ARBA00023163"/>
    </source>
</evidence>
<dbReference type="EMBL" id="UOEC01000051">
    <property type="protein sequence ID" value="VAV88795.1"/>
    <property type="molecule type" value="Genomic_DNA"/>
</dbReference>
<keyword evidence="1" id="KW-0805">Transcription regulation</keyword>
<dbReference type="Pfam" id="PF01037">
    <property type="entry name" value="AsnC_trans_reg"/>
    <property type="match status" value="1"/>
</dbReference>
<protein>
    <submittedName>
        <fullName evidence="5">Transcriptional regulator, AsnC family</fullName>
    </submittedName>
</protein>
<evidence type="ECO:0000313" key="5">
    <source>
        <dbReference type="EMBL" id="VAV88795.1"/>
    </source>
</evidence>
<dbReference type="Pfam" id="PF13404">
    <property type="entry name" value="HTH_AsnC-type"/>
    <property type="match status" value="1"/>
</dbReference>
<dbReference type="PROSITE" id="PS50956">
    <property type="entry name" value="HTH_ASNC_2"/>
    <property type="match status" value="1"/>
</dbReference>
<keyword evidence="2" id="KW-0238">DNA-binding</keyword>
<name>A0A3B0RZT6_9ZZZZ</name>
<dbReference type="GO" id="GO:0043565">
    <property type="term" value="F:sequence-specific DNA binding"/>
    <property type="evidence" value="ECO:0007669"/>
    <property type="project" value="InterPro"/>
</dbReference>
<dbReference type="InterPro" id="IPR019887">
    <property type="entry name" value="Tscrpt_reg_AsnC/Lrp_C"/>
</dbReference>
<dbReference type="InterPro" id="IPR011008">
    <property type="entry name" value="Dimeric_a/b-barrel"/>
</dbReference>
<dbReference type="GO" id="GO:0005829">
    <property type="term" value="C:cytosol"/>
    <property type="evidence" value="ECO:0007669"/>
    <property type="project" value="TreeGrafter"/>
</dbReference>
<dbReference type="GO" id="GO:0043200">
    <property type="term" value="P:response to amino acid"/>
    <property type="evidence" value="ECO:0007669"/>
    <property type="project" value="TreeGrafter"/>
</dbReference>
<dbReference type="InterPro" id="IPR036390">
    <property type="entry name" value="WH_DNA-bd_sf"/>
</dbReference>
<organism evidence="5">
    <name type="scientific">hydrothermal vent metagenome</name>
    <dbReference type="NCBI Taxonomy" id="652676"/>
    <lineage>
        <taxon>unclassified sequences</taxon>
        <taxon>metagenomes</taxon>
        <taxon>ecological metagenomes</taxon>
    </lineage>
</organism>
<dbReference type="InterPro" id="IPR000485">
    <property type="entry name" value="AsnC-type_HTH_dom"/>
</dbReference>
<accession>A0A3B0RZT6</accession>
<sequence>MKCRKNRHNDHMLSEKDQALIGLLKLNARESVASLARKLDVSRSTVQDRLKRLETSGVIAGYQVRMGPKNASGIQAFVEITVEPALLVQVLAELKAIPQIETIHTVSGKFDLVAVVGADTAGQIDQVLDKVGAVSGITRTSSAIILSTKLDRR</sequence>
<evidence type="ECO:0000256" key="1">
    <source>
        <dbReference type="ARBA" id="ARBA00023015"/>
    </source>
</evidence>
<dbReference type="PANTHER" id="PTHR30154">
    <property type="entry name" value="LEUCINE-RESPONSIVE REGULATORY PROTEIN"/>
    <property type="match status" value="1"/>
</dbReference>
<reference evidence="5" key="1">
    <citation type="submission" date="2018-06" db="EMBL/GenBank/DDBJ databases">
        <authorList>
            <person name="Zhirakovskaya E."/>
        </authorList>
    </citation>
    <scope>NUCLEOTIDE SEQUENCE</scope>
</reference>
<evidence type="ECO:0000256" key="2">
    <source>
        <dbReference type="ARBA" id="ARBA00023125"/>
    </source>
</evidence>
<gene>
    <name evidence="5" type="ORF">MNBD_ALPHA08-1998</name>
</gene>